<dbReference type="InterPro" id="IPR024775">
    <property type="entry name" value="DinB-like"/>
</dbReference>
<dbReference type="Pfam" id="PF12867">
    <property type="entry name" value="DinB_2"/>
    <property type="match status" value="1"/>
</dbReference>
<accession>A0AAU8FKP1</accession>
<organism evidence="2">
    <name type="scientific">Dyadobacter sp. 676</name>
    <dbReference type="NCBI Taxonomy" id="3088362"/>
    <lineage>
        <taxon>Bacteria</taxon>
        <taxon>Pseudomonadati</taxon>
        <taxon>Bacteroidota</taxon>
        <taxon>Cytophagia</taxon>
        <taxon>Cytophagales</taxon>
        <taxon>Spirosomataceae</taxon>
        <taxon>Dyadobacter</taxon>
    </lineage>
</organism>
<dbReference type="Gene3D" id="1.20.120.450">
    <property type="entry name" value="dinb family like domain"/>
    <property type="match status" value="1"/>
</dbReference>
<gene>
    <name evidence="2" type="ORF">ABV298_28845</name>
</gene>
<sequence length="148" mass="17264">MDISAAIDRLIWLCQHIPERIEAVPAAELESKPAPEKWSKKEILGHLIDSAANNHQRFIRIQAEHEPVIFYNQNDWVWLSRYNDIPVEQLIATWKNYNLLLSAVAGAITPENLARKGVGRDGQPHTLKWYFDDYVDHMEHHLRQIVTY</sequence>
<proteinExistence type="predicted"/>
<evidence type="ECO:0000313" key="2">
    <source>
        <dbReference type="EMBL" id="XCH24269.1"/>
    </source>
</evidence>
<name>A0AAU8FKP1_9BACT</name>
<dbReference type="InterPro" id="IPR034660">
    <property type="entry name" value="DinB/YfiT-like"/>
</dbReference>
<reference evidence="2" key="1">
    <citation type="submission" date="2024-06" db="EMBL/GenBank/DDBJ databases">
        <title>Sequencing and assembly of the genome of Dyadobacter sp. strain 676, a symbiont of Cyamopsis tetragonoloba.</title>
        <authorList>
            <person name="Guro P."/>
            <person name="Sazanova A."/>
            <person name="Kuznetsova I."/>
            <person name="Belimov A."/>
            <person name="Safronova V."/>
        </authorList>
    </citation>
    <scope>NUCLEOTIDE SEQUENCE</scope>
    <source>
        <strain evidence="2">676</strain>
    </source>
</reference>
<evidence type="ECO:0000259" key="1">
    <source>
        <dbReference type="Pfam" id="PF12867"/>
    </source>
</evidence>
<dbReference type="RefSeq" id="WP_353719589.1">
    <property type="nucleotide sequence ID" value="NZ_CP159289.1"/>
</dbReference>
<protein>
    <submittedName>
        <fullName evidence="2">DinB family protein</fullName>
    </submittedName>
</protein>
<dbReference type="AlphaFoldDB" id="A0AAU8FKP1"/>
<dbReference type="SUPFAM" id="SSF109854">
    <property type="entry name" value="DinB/YfiT-like putative metalloenzymes"/>
    <property type="match status" value="1"/>
</dbReference>
<feature type="domain" description="DinB-like" evidence="1">
    <location>
        <begin position="18"/>
        <end position="145"/>
    </location>
</feature>
<dbReference type="EMBL" id="CP159289">
    <property type="protein sequence ID" value="XCH24269.1"/>
    <property type="molecule type" value="Genomic_DNA"/>
</dbReference>